<name>A0A409YND8_9AGAR</name>
<gene>
    <name evidence="2" type="ORF">CVT24_010677</name>
</gene>
<evidence type="ECO:0000313" key="2">
    <source>
        <dbReference type="EMBL" id="PPR04104.1"/>
    </source>
</evidence>
<dbReference type="InParanoid" id="A0A409YND8"/>
<accession>A0A409YND8</accession>
<feature type="region of interest" description="Disordered" evidence="1">
    <location>
        <begin position="60"/>
        <end position="83"/>
    </location>
</feature>
<evidence type="ECO:0000313" key="3">
    <source>
        <dbReference type="Proteomes" id="UP000284842"/>
    </source>
</evidence>
<dbReference type="Proteomes" id="UP000284842">
    <property type="component" value="Unassembled WGS sequence"/>
</dbReference>
<dbReference type="OrthoDB" id="3022201at2759"/>
<organism evidence="2 3">
    <name type="scientific">Panaeolus cyanescens</name>
    <dbReference type="NCBI Taxonomy" id="181874"/>
    <lineage>
        <taxon>Eukaryota</taxon>
        <taxon>Fungi</taxon>
        <taxon>Dikarya</taxon>
        <taxon>Basidiomycota</taxon>
        <taxon>Agaricomycotina</taxon>
        <taxon>Agaricomycetes</taxon>
        <taxon>Agaricomycetidae</taxon>
        <taxon>Agaricales</taxon>
        <taxon>Agaricineae</taxon>
        <taxon>Galeropsidaceae</taxon>
        <taxon>Panaeolus</taxon>
    </lineage>
</organism>
<comment type="caution">
    <text evidence="2">The sequence shown here is derived from an EMBL/GenBank/DDBJ whole genome shotgun (WGS) entry which is preliminary data.</text>
</comment>
<proteinExistence type="predicted"/>
<evidence type="ECO:0000256" key="1">
    <source>
        <dbReference type="SAM" id="MobiDB-lite"/>
    </source>
</evidence>
<keyword evidence="3" id="KW-1185">Reference proteome</keyword>
<dbReference type="AlphaFoldDB" id="A0A409YND8"/>
<reference evidence="2 3" key="1">
    <citation type="journal article" date="2018" name="Evol. Lett.">
        <title>Horizontal gene cluster transfer increased hallucinogenic mushroom diversity.</title>
        <authorList>
            <person name="Reynolds H.T."/>
            <person name="Vijayakumar V."/>
            <person name="Gluck-Thaler E."/>
            <person name="Korotkin H.B."/>
            <person name="Matheny P.B."/>
            <person name="Slot J.C."/>
        </authorList>
    </citation>
    <scope>NUCLEOTIDE SEQUENCE [LARGE SCALE GENOMIC DNA]</scope>
    <source>
        <strain evidence="2 3">2629</strain>
    </source>
</reference>
<sequence>MSDPLVVQFTGPAEAAIATMDASHFGGVDPKAYHIKVVQDYQTTSTDPIVQAAKKARVRAAAHTGGTDPNEKEHLTVSYHQTNSRSSTVHIYTGLDSS</sequence>
<dbReference type="EMBL" id="NHTK01000994">
    <property type="protein sequence ID" value="PPR04104.1"/>
    <property type="molecule type" value="Genomic_DNA"/>
</dbReference>
<protein>
    <submittedName>
        <fullName evidence="2">Uncharacterized protein</fullName>
    </submittedName>
</protein>